<keyword evidence="6" id="KW-1185">Reference proteome</keyword>
<dbReference type="Proteomes" id="UP000012063">
    <property type="component" value="Unassembled WGS sequence"/>
</dbReference>
<accession>M5EDG5</accession>
<evidence type="ECO:0000256" key="3">
    <source>
        <dbReference type="ARBA" id="ARBA00022729"/>
    </source>
</evidence>
<dbReference type="InterPro" id="IPR018389">
    <property type="entry name" value="DctP_fam"/>
</dbReference>
<proteinExistence type="inferred from homology"/>
<dbReference type="STRING" id="1293054.HSACCH_01041"/>
<dbReference type="PROSITE" id="PS51257">
    <property type="entry name" value="PROKAR_LIPOPROTEIN"/>
    <property type="match status" value="1"/>
</dbReference>
<feature type="signal peptide" evidence="4">
    <location>
        <begin position="1"/>
        <end position="19"/>
    </location>
</feature>
<dbReference type="NCBIfam" id="TIGR00787">
    <property type="entry name" value="dctP"/>
    <property type="match status" value="1"/>
</dbReference>
<protein>
    <submittedName>
        <fullName evidence="5">TRAP-type C4-dicarboxylate transport system,periplasmic component</fullName>
    </submittedName>
</protein>
<dbReference type="eggNOG" id="COG1638">
    <property type="taxonomic scope" value="Bacteria"/>
</dbReference>
<evidence type="ECO:0000256" key="1">
    <source>
        <dbReference type="ARBA" id="ARBA00009023"/>
    </source>
</evidence>
<evidence type="ECO:0000256" key="2">
    <source>
        <dbReference type="ARBA" id="ARBA00022448"/>
    </source>
</evidence>
<keyword evidence="2" id="KW-0813">Transport</keyword>
<evidence type="ECO:0000313" key="5">
    <source>
        <dbReference type="EMBL" id="CCU78978.1"/>
    </source>
</evidence>
<dbReference type="GO" id="GO:0055085">
    <property type="term" value="P:transmembrane transport"/>
    <property type="evidence" value="ECO:0007669"/>
    <property type="project" value="InterPro"/>
</dbReference>
<dbReference type="Gene3D" id="3.40.190.170">
    <property type="entry name" value="Bacterial extracellular solute-binding protein, family 7"/>
    <property type="match status" value="1"/>
</dbReference>
<dbReference type="GO" id="GO:0030288">
    <property type="term" value="C:outer membrane-bounded periplasmic space"/>
    <property type="evidence" value="ECO:0007669"/>
    <property type="project" value="InterPro"/>
</dbReference>
<dbReference type="InParanoid" id="M5EDG5"/>
<dbReference type="NCBIfam" id="NF037995">
    <property type="entry name" value="TRAP_S1"/>
    <property type="match status" value="1"/>
</dbReference>
<dbReference type="Pfam" id="PF03480">
    <property type="entry name" value="DctP"/>
    <property type="match status" value="1"/>
</dbReference>
<dbReference type="OrthoDB" id="9815946at2"/>
<dbReference type="InterPro" id="IPR004682">
    <property type="entry name" value="TRAP_DctP"/>
</dbReference>
<dbReference type="InterPro" id="IPR038404">
    <property type="entry name" value="TRAP_DctP_sf"/>
</dbReference>
<comment type="similarity">
    <text evidence="1">Belongs to the bacterial solute-binding protein 7 family.</text>
</comment>
<dbReference type="EMBL" id="CAUI01000010">
    <property type="protein sequence ID" value="CCU78978.1"/>
    <property type="molecule type" value="Genomic_DNA"/>
</dbReference>
<dbReference type="PANTHER" id="PTHR33376:SF7">
    <property type="entry name" value="C4-DICARBOXYLATE-BINDING PROTEIN DCTB"/>
    <property type="match status" value="1"/>
</dbReference>
<comment type="caution">
    <text evidence="5">The sequence shown here is derived from an EMBL/GenBank/DDBJ whole genome shotgun (WGS) entry which is preliminary data.</text>
</comment>
<dbReference type="PANTHER" id="PTHR33376">
    <property type="match status" value="1"/>
</dbReference>
<evidence type="ECO:0000313" key="6">
    <source>
        <dbReference type="Proteomes" id="UP000012063"/>
    </source>
</evidence>
<gene>
    <name evidence="5" type="ORF">HSACCH_01041</name>
</gene>
<reference evidence="6" key="1">
    <citation type="journal article" date="2013" name="Genome Announc.">
        <title>Genome Sequence of Halanaerobium saccharolyticum subsp. saccharolyticum Strain DSM 6643T, a Halophilic Hydrogen-Producing Bacterium.</title>
        <authorList>
            <person name="Kivisto A."/>
            <person name="Larjo A."/>
            <person name="Ciranna A."/>
            <person name="Santala V."/>
            <person name="Roos C."/>
            <person name="Karp M."/>
        </authorList>
    </citation>
    <scope>NUCLEOTIDE SEQUENCE [LARGE SCALE GENOMIC DNA]</scope>
    <source>
        <strain evidence="6">DSM 6643</strain>
    </source>
</reference>
<feature type="chain" id="PRO_5039668427" evidence="4">
    <location>
        <begin position="20"/>
        <end position="354"/>
    </location>
</feature>
<dbReference type="CDD" id="cd13668">
    <property type="entry name" value="PBP2_TRAP_UehA_TeaA"/>
    <property type="match status" value="1"/>
</dbReference>
<sequence>MLKKLLTAFLVLSLVFVLAGCGSDGDTADGGNEAADAQEQEVVEWTFAHEEVQGSVQDRYAQKFKEEIEELTDGAVNVKVYPVGQLGDGANQVELLQNGAIQLGINNPGSVGTLVPETNLFSLHFLLPADMDKAHELVNDSEAMDMLNQKYLDANMKVLGWFPEGYQMWTGNKAITSPEDFDGFKIRTMASPVISESYKAYGADPTPIPYMEVYSSLQLNMIDGQVNPIFAIEEMKFYEVQDYMMLSNQAIFVGTFVANDMFWDSLSDERRAKVQEAADAANDYILGAQKDLNNTRLESIKENSDMEIVELTEEQRSAFKEASQPVRDFYVEQYGEDAGKILDQLLKDVEAIQQ</sequence>
<dbReference type="PIRSF" id="PIRSF006470">
    <property type="entry name" value="DctB"/>
    <property type="match status" value="1"/>
</dbReference>
<evidence type="ECO:0000256" key="4">
    <source>
        <dbReference type="SAM" id="SignalP"/>
    </source>
</evidence>
<dbReference type="AlphaFoldDB" id="M5EDG5"/>
<dbReference type="FunCoup" id="M5EDG5">
    <property type="interactions" value="58"/>
</dbReference>
<dbReference type="RefSeq" id="WP_005488397.1">
    <property type="nucleotide sequence ID" value="NZ_CAUI01000010.1"/>
</dbReference>
<organism evidence="5 6">
    <name type="scientific">Halanaerobium saccharolyticum subsp. saccharolyticum DSM 6643</name>
    <dbReference type="NCBI Taxonomy" id="1293054"/>
    <lineage>
        <taxon>Bacteria</taxon>
        <taxon>Bacillati</taxon>
        <taxon>Bacillota</taxon>
        <taxon>Clostridia</taxon>
        <taxon>Halanaerobiales</taxon>
        <taxon>Halanaerobiaceae</taxon>
        <taxon>Halanaerobium</taxon>
    </lineage>
</organism>
<keyword evidence="3 4" id="KW-0732">Signal</keyword>
<name>M5EDG5_9FIRM</name>